<dbReference type="OrthoDB" id="339900at2759"/>
<feature type="chain" id="PRO_5015174814" evidence="1">
    <location>
        <begin position="30"/>
        <end position="630"/>
    </location>
</feature>
<dbReference type="FunCoup" id="A0A2P5FL15">
    <property type="interactions" value="651"/>
</dbReference>
<gene>
    <name evidence="3" type="ORF">TorRG33x02_056800</name>
</gene>
<evidence type="ECO:0000259" key="2">
    <source>
        <dbReference type="Pfam" id="PF12222"/>
    </source>
</evidence>
<name>A0A2P5FL15_TREOI</name>
<dbReference type="InterPro" id="IPR021102">
    <property type="entry name" value="PNGase_A"/>
</dbReference>
<dbReference type="InterPro" id="IPR056948">
    <property type="entry name" value="PNGaseA_N"/>
</dbReference>
<organism evidence="3 4">
    <name type="scientific">Trema orientale</name>
    <name type="common">Charcoal tree</name>
    <name type="synonym">Celtis orientalis</name>
    <dbReference type="NCBI Taxonomy" id="63057"/>
    <lineage>
        <taxon>Eukaryota</taxon>
        <taxon>Viridiplantae</taxon>
        <taxon>Streptophyta</taxon>
        <taxon>Embryophyta</taxon>
        <taxon>Tracheophyta</taxon>
        <taxon>Spermatophyta</taxon>
        <taxon>Magnoliopsida</taxon>
        <taxon>eudicotyledons</taxon>
        <taxon>Gunneridae</taxon>
        <taxon>Pentapetalae</taxon>
        <taxon>rosids</taxon>
        <taxon>fabids</taxon>
        <taxon>Rosales</taxon>
        <taxon>Cannabaceae</taxon>
        <taxon>Trema</taxon>
    </lineage>
</organism>
<dbReference type="STRING" id="63057.A0A2P5FL15"/>
<dbReference type="EMBL" id="JXTC01000024">
    <property type="protein sequence ID" value="PON98446.1"/>
    <property type="molecule type" value="Genomic_DNA"/>
</dbReference>
<dbReference type="Pfam" id="PF12222">
    <property type="entry name" value="PNGaseA"/>
    <property type="match status" value="1"/>
</dbReference>
<dbReference type="AlphaFoldDB" id="A0A2P5FL15"/>
<feature type="domain" description="Peptide N-acetyl-beta-D-glucosaminyl asparaginase amidase A N-terminal" evidence="2">
    <location>
        <begin position="72"/>
        <end position="397"/>
    </location>
</feature>
<dbReference type="InParanoid" id="A0A2P5FL15"/>
<proteinExistence type="predicted"/>
<evidence type="ECO:0000313" key="3">
    <source>
        <dbReference type="EMBL" id="PON98446.1"/>
    </source>
</evidence>
<accession>A0A2P5FL15</accession>
<evidence type="ECO:0000256" key="1">
    <source>
        <dbReference type="SAM" id="SignalP"/>
    </source>
</evidence>
<feature type="signal peptide" evidence="1">
    <location>
        <begin position="1"/>
        <end position="29"/>
    </location>
</feature>
<dbReference type="Pfam" id="PF25156">
    <property type="entry name" value="PNGase_A_C"/>
    <property type="match status" value="1"/>
</dbReference>
<comment type="caution">
    <text evidence="3">The sequence shown here is derived from an EMBL/GenBank/DDBJ whole genome shotgun (WGS) entry which is preliminary data.</text>
</comment>
<reference evidence="4" key="1">
    <citation type="submission" date="2016-06" db="EMBL/GenBank/DDBJ databases">
        <title>Parallel loss of symbiosis genes in relatives of nitrogen-fixing non-legume Parasponia.</title>
        <authorList>
            <person name="Van Velzen R."/>
            <person name="Holmer R."/>
            <person name="Bu F."/>
            <person name="Rutten L."/>
            <person name="Van Zeijl A."/>
            <person name="Liu W."/>
            <person name="Santuari L."/>
            <person name="Cao Q."/>
            <person name="Sharma T."/>
            <person name="Shen D."/>
            <person name="Roswanjaya Y."/>
            <person name="Wardhani T."/>
            <person name="Kalhor M.S."/>
            <person name="Jansen J."/>
            <person name="Van den Hoogen J."/>
            <person name="Gungor B."/>
            <person name="Hartog M."/>
            <person name="Hontelez J."/>
            <person name="Verver J."/>
            <person name="Yang W.-C."/>
            <person name="Schijlen E."/>
            <person name="Repin R."/>
            <person name="Schilthuizen M."/>
            <person name="Schranz E."/>
            <person name="Heidstra R."/>
            <person name="Miyata K."/>
            <person name="Fedorova E."/>
            <person name="Kohlen W."/>
            <person name="Bisseling T."/>
            <person name="Smit S."/>
            <person name="Geurts R."/>
        </authorList>
    </citation>
    <scope>NUCLEOTIDE SEQUENCE [LARGE SCALE GENOMIC DNA]</scope>
    <source>
        <strain evidence="4">cv. RG33-2</strain>
    </source>
</reference>
<dbReference type="Proteomes" id="UP000237000">
    <property type="component" value="Unassembled WGS sequence"/>
</dbReference>
<evidence type="ECO:0000313" key="4">
    <source>
        <dbReference type="Proteomes" id="UP000237000"/>
    </source>
</evidence>
<keyword evidence="4" id="KW-1185">Reference proteome</keyword>
<protein>
    <submittedName>
        <fullName evidence="3">Peptide-N4-(N-acetyl-beta-glucosaminyl)asparagine amidase A</fullName>
    </submittedName>
</protein>
<sequence length="630" mass="70826">MASSSPFPLLFVCLFLLFLLLHQPLFSNANLHKLRSLRPDFLSQSSTPPSNETPPPPPTHYFEVTRPIKLPKTTPCSHVVLRHDFGFTYGKSPVLATYTPPSHCSSYPKFSKIVLEWRATCKGRQFDRIFGVWLGGVELLRSCTAEPRATGIVWSVEKDITRYYSLLLKNQTLAVYLGNLVDKTYTGVYHVNVTLRFYPPEENFDRHGGKREDLVPGYDSWADLVLPISRNLPLNDGLWFEIENSTDFGFKELKIPQNVYRAVLEVYVSFHENDEFWYSNFPNEYIEANNLTGTPGNGPFREVLVSLDDDLVGSIWPFTVIYTGGVNPLLWRPITGIGSFNLPSYNIEITPFLGKVLDGKTHNIGFNVTNALNVWYIDANLHLWLDRHSVKTEGELLKHASLPLVISLVSNFSGFDGKFLTSLSRSIESTGWVKSSYGNITTNAIQDFYYSNTMVIGSDGNEQIVSQSIHFNDSVCANSQSSRVHPLKSLKKFTLFLYSDNLDQGNETYLSISNVTLGFDEKNSEGSFGFGFANSNLTNLQSGQGNILVKKNLVVRGLGSTQQVYSYNGSDLCYFRNISSSNYTILYDKVESKCSKTTESRRGFGLNRLWPFHARKVSLGSGLLENSNGD</sequence>
<keyword evidence="1" id="KW-0732">Signal</keyword>
<dbReference type="PANTHER" id="PTHR31104">
    <property type="entry name" value="PEPTIDE-N4-(N-ACETYL-BETA-GLUCOSAMINYL)ASPARAGINE AMIDASE A PROTEIN"/>
    <property type="match status" value="1"/>
</dbReference>